<keyword evidence="4" id="KW-1003">Cell membrane</keyword>
<keyword evidence="13" id="KW-0418">Kinase</keyword>
<keyword evidence="8" id="KW-0808">Transferase</keyword>
<evidence type="ECO:0000256" key="14">
    <source>
        <dbReference type="ARBA" id="ARBA00022840"/>
    </source>
</evidence>
<comment type="catalytic activity">
    <reaction evidence="19">
        <text>L-threonyl-[protein] + ATP = O-phospho-L-threonyl-[protein] + ADP + H(+)</text>
        <dbReference type="Rhea" id="RHEA:46608"/>
        <dbReference type="Rhea" id="RHEA-COMP:11060"/>
        <dbReference type="Rhea" id="RHEA-COMP:11605"/>
        <dbReference type="ChEBI" id="CHEBI:15378"/>
        <dbReference type="ChEBI" id="CHEBI:30013"/>
        <dbReference type="ChEBI" id="CHEBI:30616"/>
        <dbReference type="ChEBI" id="CHEBI:61977"/>
        <dbReference type="ChEBI" id="CHEBI:456216"/>
        <dbReference type="EC" id="2.7.11.1"/>
    </reaction>
</comment>
<dbReference type="Pfam" id="PF13855">
    <property type="entry name" value="LRR_8"/>
    <property type="match status" value="1"/>
</dbReference>
<dbReference type="PANTHER" id="PTHR45974:SF272">
    <property type="entry name" value="LEUCINE RICH REPEAT FAMILY PROTEIN, EXPRESSED"/>
    <property type="match status" value="1"/>
</dbReference>
<evidence type="ECO:0000256" key="13">
    <source>
        <dbReference type="ARBA" id="ARBA00022777"/>
    </source>
</evidence>
<keyword evidence="17" id="KW-0675">Receptor</keyword>
<dbReference type="Pfam" id="PF08263">
    <property type="entry name" value="LRRNT_2"/>
    <property type="match status" value="1"/>
</dbReference>
<feature type="signal peptide" evidence="22">
    <location>
        <begin position="1"/>
        <end position="23"/>
    </location>
</feature>
<evidence type="ECO:0000313" key="25">
    <source>
        <dbReference type="Proteomes" id="UP000604825"/>
    </source>
</evidence>
<evidence type="ECO:0000256" key="4">
    <source>
        <dbReference type="ARBA" id="ARBA00022475"/>
    </source>
</evidence>
<dbReference type="SUPFAM" id="SSF52058">
    <property type="entry name" value="L domain-like"/>
    <property type="match status" value="1"/>
</dbReference>
<evidence type="ECO:0000256" key="2">
    <source>
        <dbReference type="ARBA" id="ARBA00008684"/>
    </source>
</evidence>
<dbReference type="EC" id="2.7.11.1" evidence="3"/>
<evidence type="ECO:0000256" key="8">
    <source>
        <dbReference type="ARBA" id="ARBA00022679"/>
    </source>
</evidence>
<dbReference type="FunFam" id="3.80.10.10:FF:000693">
    <property type="entry name" value="LRR receptor-like serine/threonine-protein kinase EFR"/>
    <property type="match status" value="1"/>
</dbReference>
<keyword evidence="10 22" id="KW-0732">Signal</keyword>
<keyword evidence="9 21" id="KW-0812">Transmembrane</keyword>
<dbReference type="InterPro" id="IPR003591">
    <property type="entry name" value="Leu-rich_rpt_typical-subtyp"/>
</dbReference>
<dbReference type="PROSITE" id="PS00108">
    <property type="entry name" value="PROTEIN_KINASE_ST"/>
    <property type="match status" value="1"/>
</dbReference>
<keyword evidence="14" id="KW-0067">ATP-binding</keyword>
<evidence type="ECO:0000256" key="20">
    <source>
        <dbReference type="ARBA" id="ARBA00048679"/>
    </source>
</evidence>
<feature type="chain" id="PRO_5032588483" description="non-specific serine/threonine protein kinase" evidence="22">
    <location>
        <begin position="24"/>
        <end position="995"/>
    </location>
</feature>
<keyword evidence="18" id="KW-0325">Glycoprotein</keyword>
<keyword evidence="25" id="KW-1185">Reference proteome</keyword>
<dbReference type="InterPro" id="IPR013210">
    <property type="entry name" value="LRR_N_plant-typ"/>
</dbReference>
<feature type="transmembrane region" description="Helical" evidence="21">
    <location>
        <begin position="659"/>
        <end position="682"/>
    </location>
</feature>
<dbReference type="SUPFAM" id="SSF52047">
    <property type="entry name" value="RNI-like"/>
    <property type="match status" value="1"/>
</dbReference>
<evidence type="ECO:0000256" key="9">
    <source>
        <dbReference type="ARBA" id="ARBA00022692"/>
    </source>
</evidence>
<dbReference type="OrthoDB" id="676979at2759"/>
<keyword evidence="16 21" id="KW-0472">Membrane</keyword>
<dbReference type="InterPro" id="IPR000719">
    <property type="entry name" value="Prot_kinase_dom"/>
</dbReference>
<dbReference type="InterPro" id="IPR001611">
    <property type="entry name" value="Leu-rich_rpt"/>
</dbReference>
<protein>
    <recommendedName>
        <fullName evidence="3">non-specific serine/threonine protein kinase</fullName>
        <ecNumber evidence="3">2.7.11.1</ecNumber>
    </recommendedName>
</protein>
<evidence type="ECO:0000256" key="21">
    <source>
        <dbReference type="SAM" id="Phobius"/>
    </source>
</evidence>
<sequence>MAMRVMRLLRAATFVMIAMASWGTHGSASDEASSLLAFKAELAGSSSSGVLASWNASTGVCRWEGVACSGGGQVVSLSLPSYGLAGALSPAIGNLTFLRTLNLSSNWFQGEIPESIGRLARLQALDLSYNAFSGTLPANLSSCVSLLLLSLSSNQIHGRIPVELGNKLTHLRGLLLANNSLTGAIPGSLGNLSSLDYLDLTDNQLEGPVTHELGSIGGLQTIFLFGNSLSGVLPQSLYNLSSLKNFGVEFNMLSGTIPADIGDRFPGIETLSFSYNRFSGAIPPSVSNLSALIELGLAGNGFIGHVPPALGKLQGLTVLDLGDNRLQANDSQGWEFITSLTNCSQLQNLILGNNSFSGEVPGSIANLSMTLETLYLGDNRISGAIPSDIGNLVGLKLLEMANNSIFGAIPESIACQASIPPSLGNLTQLNRLYAYYGNLEGPIPRSLGNLKNVFVFDLSTSLLNGSVPKEVLKLPQLSWYLDLSYNALSGPLPVEVGSLANLNQLILSGNQLSSSIPDSIGNCISLERLLLDQNSFEGIIPQSLKNLKGLALLNLTMNKLSGSIPDALASIGNLQQLYLAHNNFSGLIPAVLQNLTLLSKLDLSFNDLQGEVPKGGVFANATSLSIHGNDELCGGAPQLHLAPCSMAAVDNKRQVSRSLMATLISIGALVFLGILVALIHLIHKRFRQRKASQLVSTLIDEQYERVSYQALSNGTGGFSEANLLGLGSYGAVYKCTLHDQSGSTRSFVAECEALRRVRHRCLIKIITCCSSINHQGEEFKALVFEFMPNGSLNDWLHPVSKVHTLSNTLSLAQRLDIAVDIMDALEYLHNQCQPPVVHSDLKPSNILLAEDMSARVVDFGISKILSDGTKYGEGRSVSTLGDVYSLGILLLEMFTGRSPTNDMFKDSLDLHRFAEAALPKGASEIADPVIWLHEEAKAKDTADAAKIRSPSEECLVSVIRLGVSCSKQQPRERMAMRDAAVEMRAIRDAYLMVAS</sequence>
<dbReference type="FunFam" id="1.10.510.10:FF:000358">
    <property type="entry name" value="Putative leucine-rich repeat receptor-like serine/threonine-protein kinase"/>
    <property type="match status" value="1"/>
</dbReference>
<dbReference type="AlphaFoldDB" id="A0A811P981"/>
<evidence type="ECO:0000256" key="15">
    <source>
        <dbReference type="ARBA" id="ARBA00022989"/>
    </source>
</evidence>
<dbReference type="Pfam" id="PF00560">
    <property type="entry name" value="LRR_1"/>
    <property type="match status" value="7"/>
</dbReference>
<evidence type="ECO:0000256" key="18">
    <source>
        <dbReference type="ARBA" id="ARBA00023180"/>
    </source>
</evidence>
<accession>A0A811P981</accession>
<dbReference type="PANTHER" id="PTHR45974">
    <property type="entry name" value="RECEPTOR-LIKE PROTEIN 55"/>
    <property type="match status" value="1"/>
</dbReference>
<evidence type="ECO:0000256" key="7">
    <source>
        <dbReference type="ARBA" id="ARBA00022614"/>
    </source>
</evidence>
<evidence type="ECO:0000256" key="3">
    <source>
        <dbReference type="ARBA" id="ARBA00012513"/>
    </source>
</evidence>
<dbReference type="SMART" id="SM00220">
    <property type="entry name" value="S_TKc"/>
    <property type="match status" value="1"/>
</dbReference>
<keyword evidence="7" id="KW-0433">Leucine-rich repeat</keyword>
<dbReference type="SUPFAM" id="SSF56112">
    <property type="entry name" value="Protein kinase-like (PK-like)"/>
    <property type="match status" value="1"/>
</dbReference>
<keyword evidence="12" id="KW-0547">Nucleotide-binding</keyword>
<evidence type="ECO:0000256" key="11">
    <source>
        <dbReference type="ARBA" id="ARBA00022737"/>
    </source>
</evidence>
<evidence type="ECO:0000256" key="10">
    <source>
        <dbReference type="ARBA" id="ARBA00022729"/>
    </source>
</evidence>
<comment type="caution">
    <text evidence="24">The sequence shown here is derived from an EMBL/GenBank/DDBJ whole genome shotgun (WGS) entry which is preliminary data.</text>
</comment>
<evidence type="ECO:0000256" key="1">
    <source>
        <dbReference type="ARBA" id="ARBA00004162"/>
    </source>
</evidence>
<gene>
    <name evidence="24" type="ORF">NCGR_LOCUS26666</name>
</gene>
<dbReference type="InterPro" id="IPR032675">
    <property type="entry name" value="LRR_dom_sf"/>
</dbReference>
<dbReference type="InterPro" id="IPR008271">
    <property type="entry name" value="Ser/Thr_kinase_AS"/>
</dbReference>
<feature type="domain" description="Protein kinase" evidence="23">
    <location>
        <begin position="718"/>
        <end position="991"/>
    </location>
</feature>
<dbReference type="Gene3D" id="3.80.10.10">
    <property type="entry name" value="Ribonuclease Inhibitor"/>
    <property type="match status" value="4"/>
</dbReference>
<comment type="catalytic activity">
    <reaction evidence="20">
        <text>L-seryl-[protein] + ATP = O-phospho-L-seryl-[protein] + ADP + H(+)</text>
        <dbReference type="Rhea" id="RHEA:17989"/>
        <dbReference type="Rhea" id="RHEA-COMP:9863"/>
        <dbReference type="Rhea" id="RHEA-COMP:11604"/>
        <dbReference type="ChEBI" id="CHEBI:15378"/>
        <dbReference type="ChEBI" id="CHEBI:29999"/>
        <dbReference type="ChEBI" id="CHEBI:30616"/>
        <dbReference type="ChEBI" id="CHEBI:83421"/>
        <dbReference type="ChEBI" id="CHEBI:456216"/>
        <dbReference type="EC" id="2.7.11.1"/>
    </reaction>
</comment>
<dbReference type="Pfam" id="PF00069">
    <property type="entry name" value="Pkinase"/>
    <property type="match status" value="1"/>
</dbReference>
<dbReference type="FunFam" id="3.80.10.10:FF:000233">
    <property type="entry name" value="Leucine-rich repeat receptor-like protein kinase TDR"/>
    <property type="match status" value="1"/>
</dbReference>
<comment type="similarity">
    <text evidence="2">Belongs to the protein kinase superfamily. Ser/Thr protein kinase family.</text>
</comment>
<proteinExistence type="inferred from homology"/>
<comment type="subcellular location">
    <subcellularLocation>
        <location evidence="1">Cell membrane</location>
        <topology evidence="1">Single-pass membrane protein</topology>
    </subcellularLocation>
</comment>
<evidence type="ECO:0000256" key="5">
    <source>
        <dbReference type="ARBA" id="ARBA00022527"/>
    </source>
</evidence>
<keyword evidence="15 21" id="KW-1133">Transmembrane helix</keyword>
<evidence type="ECO:0000256" key="19">
    <source>
        <dbReference type="ARBA" id="ARBA00047899"/>
    </source>
</evidence>
<dbReference type="PROSITE" id="PS50011">
    <property type="entry name" value="PROTEIN_KINASE_DOM"/>
    <property type="match status" value="1"/>
</dbReference>
<keyword evidence="6" id="KW-0597">Phosphoprotein</keyword>
<dbReference type="FunFam" id="3.80.10.10:FF:001158">
    <property type="entry name" value="Leucine-rich repeat protein kinase family protein"/>
    <property type="match status" value="1"/>
</dbReference>
<evidence type="ECO:0000313" key="24">
    <source>
        <dbReference type="EMBL" id="CAD6239816.1"/>
    </source>
</evidence>
<evidence type="ECO:0000256" key="16">
    <source>
        <dbReference type="ARBA" id="ARBA00023136"/>
    </source>
</evidence>
<dbReference type="Gene3D" id="1.10.510.10">
    <property type="entry name" value="Transferase(Phosphotransferase) domain 1"/>
    <property type="match status" value="1"/>
</dbReference>
<keyword evidence="5" id="KW-0723">Serine/threonine-protein kinase</keyword>
<dbReference type="GO" id="GO:0005524">
    <property type="term" value="F:ATP binding"/>
    <property type="evidence" value="ECO:0007669"/>
    <property type="project" value="UniProtKB-KW"/>
</dbReference>
<evidence type="ECO:0000256" key="12">
    <source>
        <dbReference type="ARBA" id="ARBA00022741"/>
    </source>
</evidence>
<dbReference type="GO" id="GO:0004674">
    <property type="term" value="F:protein serine/threonine kinase activity"/>
    <property type="evidence" value="ECO:0007669"/>
    <property type="project" value="UniProtKB-KW"/>
</dbReference>
<name>A0A811P981_9POAL</name>
<reference evidence="24" key="1">
    <citation type="submission" date="2020-10" db="EMBL/GenBank/DDBJ databases">
        <authorList>
            <person name="Han B."/>
            <person name="Lu T."/>
            <person name="Zhao Q."/>
            <person name="Huang X."/>
            <person name="Zhao Y."/>
        </authorList>
    </citation>
    <scope>NUCLEOTIDE SEQUENCE</scope>
</reference>
<organism evidence="24 25">
    <name type="scientific">Miscanthus lutarioriparius</name>
    <dbReference type="NCBI Taxonomy" id="422564"/>
    <lineage>
        <taxon>Eukaryota</taxon>
        <taxon>Viridiplantae</taxon>
        <taxon>Streptophyta</taxon>
        <taxon>Embryophyta</taxon>
        <taxon>Tracheophyta</taxon>
        <taxon>Spermatophyta</taxon>
        <taxon>Magnoliopsida</taxon>
        <taxon>Liliopsida</taxon>
        <taxon>Poales</taxon>
        <taxon>Poaceae</taxon>
        <taxon>PACMAD clade</taxon>
        <taxon>Panicoideae</taxon>
        <taxon>Andropogonodae</taxon>
        <taxon>Andropogoneae</taxon>
        <taxon>Saccharinae</taxon>
        <taxon>Miscanthus</taxon>
    </lineage>
</organism>
<dbReference type="InterPro" id="IPR011009">
    <property type="entry name" value="Kinase-like_dom_sf"/>
</dbReference>
<dbReference type="EMBL" id="CAJGYO010000006">
    <property type="protein sequence ID" value="CAD6239816.1"/>
    <property type="molecule type" value="Genomic_DNA"/>
</dbReference>
<evidence type="ECO:0000259" key="23">
    <source>
        <dbReference type="PROSITE" id="PS50011"/>
    </source>
</evidence>
<evidence type="ECO:0000256" key="22">
    <source>
        <dbReference type="SAM" id="SignalP"/>
    </source>
</evidence>
<keyword evidence="11" id="KW-0677">Repeat</keyword>
<evidence type="ECO:0000256" key="17">
    <source>
        <dbReference type="ARBA" id="ARBA00023170"/>
    </source>
</evidence>
<dbReference type="Proteomes" id="UP000604825">
    <property type="component" value="Unassembled WGS sequence"/>
</dbReference>
<dbReference type="Gene3D" id="3.30.200.20">
    <property type="entry name" value="Phosphorylase Kinase, domain 1"/>
    <property type="match status" value="1"/>
</dbReference>
<dbReference type="SMART" id="SM00369">
    <property type="entry name" value="LRR_TYP"/>
    <property type="match status" value="7"/>
</dbReference>
<dbReference type="GO" id="GO:0009791">
    <property type="term" value="P:post-embryonic development"/>
    <property type="evidence" value="ECO:0007669"/>
    <property type="project" value="UniProtKB-ARBA"/>
</dbReference>
<evidence type="ECO:0000256" key="6">
    <source>
        <dbReference type="ARBA" id="ARBA00022553"/>
    </source>
</evidence>
<dbReference type="GO" id="GO:0005886">
    <property type="term" value="C:plasma membrane"/>
    <property type="evidence" value="ECO:0007669"/>
    <property type="project" value="UniProtKB-SubCell"/>
</dbReference>